<dbReference type="Proteomes" id="UP001320706">
    <property type="component" value="Unassembled WGS sequence"/>
</dbReference>
<reference evidence="1" key="1">
    <citation type="submission" date="2024-02" db="EMBL/GenBank/DDBJ databases">
        <title>Metagenome Assembled Genome of Zalaria obscura JY119.</title>
        <authorList>
            <person name="Vighnesh L."/>
            <person name="Jagadeeshwari U."/>
            <person name="Venkata Ramana C."/>
            <person name="Sasikala C."/>
        </authorList>
    </citation>
    <scope>NUCLEOTIDE SEQUENCE</scope>
    <source>
        <strain evidence="1">JY119</strain>
    </source>
</reference>
<gene>
    <name evidence="1" type="ORF">M8818_003375</name>
</gene>
<keyword evidence="2" id="KW-1185">Reference proteome</keyword>
<organism evidence="1 2">
    <name type="scientific">Zalaria obscura</name>
    <dbReference type="NCBI Taxonomy" id="2024903"/>
    <lineage>
        <taxon>Eukaryota</taxon>
        <taxon>Fungi</taxon>
        <taxon>Dikarya</taxon>
        <taxon>Ascomycota</taxon>
        <taxon>Pezizomycotina</taxon>
        <taxon>Dothideomycetes</taxon>
        <taxon>Dothideomycetidae</taxon>
        <taxon>Dothideales</taxon>
        <taxon>Zalariaceae</taxon>
        <taxon>Zalaria</taxon>
    </lineage>
</organism>
<evidence type="ECO:0000313" key="1">
    <source>
        <dbReference type="EMBL" id="KAK8211408.1"/>
    </source>
</evidence>
<sequence length="196" mass="22529">MNKKNTECWLGQRSYQPPPEQPTYETGQTRKERQDVSQELPPTERTARPHLQLPPRRRDRQIRQVTRHDSIRLRHSHHGREQRATRRDDRILIPQEHLRRRILQLGGSRATHLLLQRPPRDFKVRSANEAPLAAHALRLDLQAPSPRADTHGRTDPDPRRSAAQVGAAAARGSPSPDPRHADSTAQALDQLHLRDD</sequence>
<proteinExistence type="predicted"/>
<evidence type="ECO:0000313" key="2">
    <source>
        <dbReference type="Proteomes" id="UP001320706"/>
    </source>
</evidence>
<protein>
    <submittedName>
        <fullName evidence="1">Uncharacterized protein</fullName>
    </submittedName>
</protein>
<dbReference type="EMBL" id="JAMKPW020000014">
    <property type="protein sequence ID" value="KAK8211408.1"/>
    <property type="molecule type" value="Genomic_DNA"/>
</dbReference>
<accession>A0ACC3SFU4</accession>
<comment type="caution">
    <text evidence="1">The sequence shown here is derived from an EMBL/GenBank/DDBJ whole genome shotgun (WGS) entry which is preliminary data.</text>
</comment>
<name>A0ACC3SFU4_9PEZI</name>